<dbReference type="InterPro" id="IPR029058">
    <property type="entry name" value="AB_hydrolase_fold"/>
</dbReference>
<protein>
    <recommendedName>
        <fullName evidence="2">SGNH hydrolase-type esterase domain-containing protein</fullName>
    </recommendedName>
</protein>
<accession>A0ABS5BUN5</accession>
<dbReference type="InterPro" id="IPR036514">
    <property type="entry name" value="SGNH_hydro_sf"/>
</dbReference>
<feature type="chain" id="PRO_5046582072" description="SGNH hydrolase-type esterase domain-containing protein" evidence="1">
    <location>
        <begin position="26"/>
        <end position="733"/>
    </location>
</feature>
<proteinExistence type="predicted"/>
<dbReference type="InterPro" id="IPR013830">
    <property type="entry name" value="SGNH_hydro"/>
</dbReference>
<dbReference type="InterPro" id="IPR051532">
    <property type="entry name" value="Ester_Hydrolysis_Enzymes"/>
</dbReference>
<keyword evidence="4" id="KW-1185">Reference proteome</keyword>
<sequence>MSRTAAKCCGVLGLLLVAAEPGLFAQEPPYDVFPLAEPPYYRVRYEASTNKGELPYPVNYTIWVPPGVKTLRGVIVHQHGCGEGSCKSGLTGAYDLHWQALAKKHDCALLSPSYEQPDKADCQMWCDPRNGSGAAFQKCLTDLGAKSGHPELAKVPWALWGHSGGGHWAGGMVMLHPDRVAAAWLRSGVPLLKADPGRAGIKAHTLPDGALKVPVVCNLGTKEGVTVKDKQFAGVWPANEVFFNEVRGKGGLVGVAVDPLSSHDCGNQRYLAVPWLDACLSARLPKAVGDPLRAMPTDKAWLAPVLGGDATPATKYVGEPLKAAWLPNEAVAKAWTEYVKDTKVTDPTPPPAPTNVYVRDNKLTWEAEADLESGLASFVIERDGQFLANVPESGKNPFGRPIFQNLQYSDTPTQPLVPMQFTDTKAEVGKTHTYRVTAVNTTGLKSKPSADAAPAQDVDAIAGKRVVFLGDSITQSGGYVAFTTYYLEKLYPKKDFDVLGLGLASETLSGLSEDGHAGGQFPRPCLFERLGRVLEKSKPEVVFACYGMNDGIYLPLDKDRFAAFQKGVTKLIEQCKGAGVKQIFLVTPPIYDLVPKKDEFNYDTVLAEYAKWEMSLKVPGVRVIDLHTAMRKARDGRTEPFSKDRVHPGDDGQLVIAKPILTALGVKTPDETVTAIKADPLFKLVEQKRGARSAAWMKHVGYTREKTVKPEPLGTAEADAAKFQEKIDALRRH</sequence>
<gene>
    <name evidence="3" type="ORF">J8F10_19185</name>
</gene>
<dbReference type="SUPFAM" id="SSF53474">
    <property type="entry name" value="alpha/beta-Hydrolases"/>
    <property type="match status" value="1"/>
</dbReference>
<evidence type="ECO:0000313" key="4">
    <source>
        <dbReference type="Proteomes" id="UP000676565"/>
    </source>
</evidence>
<comment type="caution">
    <text evidence="3">The sequence shown here is derived from an EMBL/GenBank/DDBJ whole genome shotgun (WGS) entry which is preliminary data.</text>
</comment>
<dbReference type="CDD" id="cd01834">
    <property type="entry name" value="SGNH_hydrolase_like_2"/>
    <property type="match status" value="1"/>
</dbReference>
<dbReference type="Proteomes" id="UP000676565">
    <property type="component" value="Unassembled WGS sequence"/>
</dbReference>
<dbReference type="Gene3D" id="3.40.50.1110">
    <property type="entry name" value="SGNH hydrolase"/>
    <property type="match status" value="1"/>
</dbReference>
<dbReference type="Gene3D" id="2.60.40.10">
    <property type="entry name" value="Immunoglobulins"/>
    <property type="match status" value="1"/>
</dbReference>
<dbReference type="SUPFAM" id="SSF52266">
    <property type="entry name" value="SGNH hydrolase"/>
    <property type="match status" value="1"/>
</dbReference>
<dbReference type="Pfam" id="PF13472">
    <property type="entry name" value="Lipase_GDSL_2"/>
    <property type="match status" value="1"/>
</dbReference>
<dbReference type="PANTHER" id="PTHR30383">
    <property type="entry name" value="THIOESTERASE 1/PROTEASE 1/LYSOPHOSPHOLIPASE L1"/>
    <property type="match status" value="1"/>
</dbReference>
<dbReference type="RefSeq" id="WP_210656370.1">
    <property type="nucleotide sequence ID" value="NZ_JAGKQQ010000001.1"/>
</dbReference>
<dbReference type="Gene3D" id="3.40.50.1820">
    <property type="entry name" value="alpha/beta hydrolase"/>
    <property type="match status" value="1"/>
</dbReference>
<dbReference type="InterPro" id="IPR013783">
    <property type="entry name" value="Ig-like_fold"/>
</dbReference>
<reference evidence="3 4" key="1">
    <citation type="submission" date="2021-04" db="EMBL/GenBank/DDBJ databases">
        <authorList>
            <person name="Ivanova A."/>
        </authorList>
    </citation>
    <scope>NUCLEOTIDE SEQUENCE [LARGE SCALE GENOMIC DNA]</scope>
    <source>
        <strain evidence="3 4">G18</strain>
    </source>
</reference>
<feature type="signal peptide" evidence="1">
    <location>
        <begin position="1"/>
        <end position="25"/>
    </location>
</feature>
<evidence type="ECO:0000256" key="1">
    <source>
        <dbReference type="SAM" id="SignalP"/>
    </source>
</evidence>
<organism evidence="3 4">
    <name type="scientific">Gemmata palustris</name>
    <dbReference type="NCBI Taxonomy" id="2822762"/>
    <lineage>
        <taxon>Bacteria</taxon>
        <taxon>Pseudomonadati</taxon>
        <taxon>Planctomycetota</taxon>
        <taxon>Planctomycetia</taxon>
        <taxon>Gemmatales</taxon>
        <taxon>Gemmataceae</taxon>
        <taxon>Gemmata</taxon>
    </lineage>
</organism>
<name>A0ABS5BUN5_9BACT</name>
<dbReference type="PANTHER" id="PTHR30383:SF5">
    <property type="entry name" value="SGNH HYDROLASE-TYPE ESTERASE DOMAIN-CONTAINING PROTEIN"/>
    <property type="match status" value="1"/>
</dbReference>
<evidence type="ECO:0000313" key="3">
    <source>
        <dbReference type="EMBL" id="MBP3957375.1"/>
    </source>
</evidence>
<keyword evidence="1" id="KW-0732">Signal</keyword>
<evidence type="ECO:0000259" key="2">
    <source>
        <dbReference type="Pfam" id="PF13472"/>
    </source>
</evidence>
<dbReference type="EMBL" id="JAGKQQ010000001">
    <property type="protein sequence ID" value="MBP3957375.1"/>
    <property type="molecule type" value="Genomic_DNA"/>
</dbReference>
<feature type="domain" description="SGNH hydrolase-type esterase" evidence="2">
    <location>
        <begin position="468"/>
        <end position="653"/>
    </location>
</feature>